<dbReference type="OrthoDB" id="7488837at2"/>
<dbReference type="Pfam" id="PF03428">
    <property type="entry name" value="RP-C"/>
    <property type="match status" value="1"/>
</dbReference>
<proteinExistence type="predicted"/>
<evidence type="ECO:0000313" key="5">
    <source>
        <dbReference type="Proteomes" id="UP000305709"/>
    </source>
</evidence>
<name>A0A5C4N5I5_9RHOB</name>
<accession>A0A5C4N5I5</accession>
<dbReference type="EMBL" id="VDFV01000104">
    <property type="protein sequence ID" value="TNC59434.1"/>
    <property type="molecule type" value="Genomic_DNA"/>
</dbReference>
<dbReference type="Pfam" id="PF11800">
    <property type="entry name" value="RP-C_C"/>
    <property type="match status" value="1"/>
</dbReference>
<dbReference type="InterPro" id="IPR005090">
    <property type="entry name" value="RepC_N"/>
</dbReference>
<organism evidence="4 5">
    <name type="scientific">Rubellimicrobium roseum</name>
    <dbReference type="NCBI Taxonomy" id="687525"/>
    <lineage>
        <taxon>Bacteria</taxon>
        <taxon>Pseudomonadati</taxon>
        <taxon>Pseudomonadota</taxon>
        <taxon>Alphaproteobacteria</taxon>
        <taxon>Rhodobacterales</taxon>
        <taxon>Roseobacteraceae</taxon>
        <taxon>Rubellimicrobium</taxon>
    </lineage>
</organism>
<comment type="caution">
    <text evidence="4">The sequence shown here is derived from an EMBL/GenBank/DDBJ whole genome shotgun (WGS) entry which is preliminary data.</text>
</comment>
<feature type="domain" description="Plasmid replication protein C C-terminal" evidence="3">
    <location>
        <begin position="291"/>
        <end position="389"/>
    </location>
</feature>
<reference evidence="4 5" key="1">
    <citation type="submission" date="2019-06" db="EMBL/GenBank/DDBJ databases">
        <authorList>
            <person name="Jiang L."/>
        </authorList>
    </citation>
    <scope>NUCLEOTIDE SEQUENCE [LARGE SCALE GENOMIC DNA]</scope>
    <source>
        <strain evidence="4 5">YIM 48858</strain>
    </source>
</reference>
<feature type="domain" description="Plasmid replication protein C N-terminal" evidence="2">
    <location>
        <begin position="19"/>
        <end position="182"/>
    </location>
</feature>
<keyword evidence="5" id="KW-1185">Reference proteome</keyword>
<protein>
    <submittedName>
        <fullName evidence="4">Replication initiation protein</fullName>
    </submittedName>
</protein>
<dbReference type="Proteomes" id="UP000305709">
    <property type="component" value="Unassembled WGS sequence"/>
</dbReference>
<dbReference type="NCBIfam" id="NF040974">
    <property type="entry name" value="RepABC_RepC"/>
    <property type="match status" value="1"/>
</dbReference>
<evidence type="ECO:0000259" key="3">
    <source>
        <dbReference type="Pfam" id="PF11800"/>
    </source>
</evidence>
<sequence length="413" mass="45839">MQHIALTPFGRAQVTLSQIAAASQVPAPALPCDKWHLLDRLRAARARFGLTDRALTVLQALLSFLPGRELRDGEPLVVFPSNARLSERTRGMPESTLRRHLAALLRAGLLLRRDSPNGKRYVRRDGEGQVVAAYGFDLRPLLLRAADLEALARAAEAEDLALSHLRTEVSVLLRDALKLAAFLGKEPEPWLLAVRARLRRRLERVDLEDLVRDLVVQVEKDRRCALSTEGMSGSDSQNERHIESHIQTPYESSEAEAGCEDARPKRSSGGPEPCQRTETRAPKTPRTPGIPLELLLTACPEVLAYAATPPRRWRDLVDLAEMLRGYMGIGTPVWTEACHRMGPELAAGVLAAMLQRFGEIRNPGGYLRQLTRQHGRGQLNLGGMIHALLMRQDKRHVDQGQPAAPHRGRPDEA</sequence>
<evidence type="ECO:0000256" key="1">
    <source>
        <dbReference type="SAM" id="MobiDB-lite"/>
    </source>
</evidence>
<dbReference type="InterPro" id="IPR036390">
    <property type="entry name" value="WH_DNA-bd_sf"/>
</dbReference>
<dbReference type="AlphaFoldDB" id="A0A5C4N5I5"/>
<dbReference type="InterPro" id="IPR047611">
    <property type="entry name" value="RepABC_RepC"/>
</dbReference>
<gene>
    <name evidence="4" type="ORF">FHG71_22775</name>
</gene>
<feature type="region of interest" description="Disordered" evidence="1">
    <location>
        <begin position="247"/>
        <end position="289"/>
    </location>
</feature>
<dbReference type="RefSeq" id="WP_139084063.1">
    <property type="nucleotide sequence ID" value="NZ_VDFV01000104.1"/>
</dbReference>
<evidence type="ECO:0000259" key="2">
    <source>
        <dbReference type="Pfam" id="PF03428"/>
    </source>
</evidence>
<evidence type="ECO:0000313" key="4">
    <source>
        <dbReference type="EMBL" id="TNC59434.1"/>
    </source>
</evidence>
<dbReference type="InterPro" id="IPR021760">
    <property type="entry name" value="RepC_C"/>
</dbReference>
<dbReference type="SUPFAM" id="SSF46785">
    <property type="entry name" value="Winged helix' DNA-binding domain"/>
    <property type="match status" value="1"/>
</dbReference>